<dbReference type="PANTHER" id="PTHR37299:SF1">
    <property type="entry name" value="STAGE 0 SPORULATION PROTEIN A HOMOLOG"/>
    <property type="match status" value="1"/>
</dbReference>
<sequence>MHLKFAICDDEQVETNYLSALAAGWAQTRNHTAEIRTFGSAEAFLFHYADDKSADILLLDIEMGAMNGIELAHRIRQDNESIQILFITGYSDFMAYGYEVSALHYLMKPVNEDKLFDVLDKAVRQSNKSDKAIMLTVGGESVRIPHKDILCVEAIAHSVIVTTQTGRFEAKLSLSEIGGQLSRQEFSRCHRSYIVGLKWIKRITKTDIVLDNDMSVPLARRSYGEVNQAFIRFYKVDG</sequence>
<name>A0A6C0FWB6_9BACL</name>
<dbReference type="SMART" id="SM00448">
    <property type="entry name" value="REC"/>
    <property type="match status" value="1"/>
</dbReference>
<dbReference type="KEGG" id="plyc:GXP70_16575"/>
<dbReference type="GO" id="GO:0000156">
    <property type="term" value="F:phosphorelay response regulator activity"/>
    <property type="evidence" value="ECO:0007669"/>
    <property type="project" value="InterPro"/>
</dbReference>
<dbReference type="AlphaFoldDB" id="A0A6C0FWB6"/>
<evidence type="ECO:0000259" key="2">
    <source>
        <dbReference type="PROSITE" id="PS50110"/>
    </source>
</evidence>
<organism evidence="4 5">
    <name type="scientific">Paenibacillus lycopersici</name>
    <dbReference type="NCBI Taxonomy" id="2704462"/>
    <lineage>
        <taxon>Bacteria</taxon>
        <taxon>Bacillati</taxon>
        <taxon>Bacillota</taxon>
        <taxon>Bacilli</taxon>
        <taxon>Bacillales</taxon>
        <taxon>Paenibacillaceae</taxon>
        <taxon>Paenibacillus</taxon>
    </lineage>
</organism>
<dbReference type="SMART" id="SM00850">
    <property type="entry name" value="LytTR"/>
    <property type="match status" value="1"/>
</dbReference>
<dbReference type="PROSITE" id="PS50930">
    <property type="entry name" value="HTH_LYTTR"/>
    <property type="match status" value="1"/>
</dbReference>
<keyword evidence="5" id="KW-1185">Reference proteome</keyword>
<evidence type="ECO:0000259" key="3">
    <source>
        <dbReference type="PROSITE" id="PS50930"/>
    </source>
</evidence>
<feature type="domain" description="Response regulatory" evidence="2">
    <location>
        <begin position="4"/>
        <end position="123"/>
    </location>
</feature>
<evidence type="ECO:0000313" key="5">
    <source>
        <dbReference type="Proteomes" id="UP000476064"/>
    </source>
</evidence>
<dbReference type="SUPFAM" id="SSF52172">
    <property type="entry name" value="CheY-like"/>
    <property type="match status" value="1"/>
</dbReference>
<dbReference type="EMBL" id="CP048209">
    <property type="protein sequence ID" value="QHT61416.1"/>
    <property type="molecule type" value="Genomic_DNA"/>
</dbReference>
<gene>
    <name evidence="4" type="ORF">GXP70_16575</name>
</gene>
<proteinExistence type="predicted"/>
<feature type="modified residue" description="4-aspartylphosphate" evidence="1">
    <location>
        <position position="60"/>
    </location>
</feature>
<dbReference type="PANTHER" id="PTHR37299">
    <property type="entry name" value="TRANSCRIPTIONAL REGULATOR-RELATED"/>
    <property type="match status" value="1"/>
</dbReference>
<dbReference type="Proteomes" id="UP000476064">
    <property type="component" value="Chromosome"/>
</dbReference>
<dbReference type="Gene3D" id="2.40.50.1020">
    <property type="entry name" value="LytTr DNA-binding domain"/>
    <property type="match status" value="1"/>
</dbReference>
<dbReference type="Pfam" id="PF00072">
    <property type="entry name" value="Response_reg"/>
    <property type="match status" value="1"/>
</dbReference>
<dbReference type="InterPro" id="IPR046947">
    <property type="entry name" value="LytR-like"/>
</dbReference>
<dbReference type="InterPro" id="IPR007492">
    <property type="entry name" value="LytTR_DNA-bd_dom"/>
</dbReference>
<dbReference type="RefSeq" id="WP_162357855.1">
    <property type="nucleotide sequence ID" value="NZ_CP048209.1"/>
</dbReference>
<reference evidence="4 5" key="1">
    <citation type="submission" date="2020-01" db="EMBL/GenBank/DDBJ databases">
        <title>Paenibacillus sp. nov., isolated from tomato rhizosphere.</title>
        <authorList>
            <person name="Weon H.-Y."/>
            <person name="Lee S.A."/>
        </authorList>
    </citation>
    <scope>NUCLEOTIDE SEQUENCE [LARGE SCALE GENOMIC DNA]</scope>
    <source>
        <strain evidence="4 5">12200R-189</strain>
    </source>
</reference>
<dbReference type="InterPro" id="IPR001789">
    <property type="entry name" value="Sig_transdc_resp-reg_receiver"/>
</dbReference>
<keyword evidence="1" id="KW-0597">Phosphoprotein</keyword>
<evidence type="ECO:0000256" key="1">
    <source>
        <dbReference type="PROSITE-ProRule" id="PRU00169"/>
    </source>
</evidence>
<dbReference type="Pfam" id="PF04397">
    <property type="entry name" value="LytTR"/>
    <property type="match status" value="1"/>
</dbReference>
<protein>
    <submittedName>
        <fullName evidence="4">Response regulator transcription factor</fullName>
    </submittedName>
</protein>
<dbReference type="PROSITE" id="PS50110">
    <property type="entry name" value="RESPONSE_REGULATORY"/>
    <property type="match status" value="1"/>
</dbReference>
<evidence type="ECO:0000313" key="4">
    <source>
        <dbReference type="EMBL" id="QHT61416.1"/>
    </source>
</evidence>
<dbReference type="InterPro" id="IPR011006">
    <property type="entry name" value="CheY-like_superfamily"/>
</dbReference>
<accession>A0A6C0FWB6</accession>
<dbReference type="GO" id="GO:0003677">
    <property type="term" value="F:DNA binding"/>
    <property type="evidence" value="ECO:0007669"/>
    <property type="project" value="InterPro"/>
</dbReference>
<dbReference type="Gene3D" id="3.40.50.2300">
    <property type="match status" value="1"/>
</dbReference>
<feature type="domain" description="HTH LytTR-type" evidence="3">
    <location>
        <begin position="133"/>
        <end position="232"/>
    </location>
</feature>